<feature type="chain" id="PRO_5041982893" description="Right handed beta helix domain-containing protein" evidence="3">
    <location>
        <begin position="24"/>
        <end position="2369"/>
    </location>
</feature>
<keyword evidence="5" id="KW-1185">Reference proteome</keyword>
<feature type="signal peptide" evidence="3">
    <location>
        <begin position="1"/>
        <end position="23"/>
    </location>
</feature>
<keyword evidence="2" id="KW-0472">Membrane</keyword>
<feature type="compositionally biased region" description="Pro residues" evidence="1">
    <location>
        <begin position="284"/>
        <end position="293"/>
    </location>
</feature>
<dbReference type="EMBL" id="LGRX02034374">
    <property type="protein sequence ID" value="KAK3237977.1"/>
    <property type="molecule type" value="Genomic_DNA"/>
</dbReference>
<dbReference type="PANTHER" id="PTHR11319:SF35">
    <property type="entry name" value="OUTER MEMBRANE PROTEIN PMPC-RELATED"/>
    <property type="match status" value="1"/>
</dbReference>
<evidence type="ECO:0000313" key="4">
    <source>
        <dbReference type="EMBL" id="KAK3237977.1"/>
    </source>
</evidence>
<feature type="region of interest" description="Disordered" evidence="1">
    <location>
        <begin position="2326"/>
        <end position="2369"/>
    </location>
</feature>
<reference evidence="4 5" key="1">
    <citation type="journal article" date="2015" name="Genome Biol. Evol.">
        <title>Comparative Genomics of a Bacterivorous Green Alga Reveals Evolutionary Causalities and Consequences of Phago-Mixotrophic Mode of Nutrition.</title>
        <authorList>
            <person name="Burns J.A."/>
            <person name="Paasch A."/>
            <person name="Narechania A."/>
            <person name="Kim E."/>
        </authorList>
    </citation>
    <scope>NUCLEOTIDE SEQUENCE [LARGE SCALE GENOMIC DNA]</scope>
    <source>
        <strain evidence="4 5">PLY_AMNH</strain>
    </source>
</reference>
<name>A0AAE0BK53_9CHLO</name>
<evidence type="ECO:0000313" key="5">
    <source>
        <dbReference type="Proteomes" id="UP001190700"/>
    </source>
</evidence>
<evidence type="ECO:0000256" key="2">
    <source>
        <dbReference type="SAM" id="Phobius"/>
    </source>
</evidence>
<proteinExistence type="predicted"/>
<feature type="region of interest" description="Disordered" evidence="1">
    <location>
        <begin position="277"/>
        <end position="296"/>
    </location>
</feature>
<keyword evidence="3" id="KW-0732">Signal</keyword>
<evidence type="ECO:0000256" key="3">
    <source>
        <dbReference type="SAM" id="SignalP"/>
    </source>
</evidence>
<comment type="caution">
    <text evidence="4">The sequence shown here is derived from an EMBL/GenBank/DDBJ whole genome shotgun (WGS) entry which is preliminary data.</text>
</comment>
<keyword evidence="2" id="KW-0812">Transmembrane</keyword>
<dbReference type="InterPro" id="IPR006626">
    <property type="entry name" value="PbH1"/>
</dbReference>
<feature type="transmembrane region" description="Helical" evidence="2">
    <location>
        <begin position="1902"/>
        <end position="1928"/>
    </location>
</feature>
<evidence type="ECO:0008006" key="6">
    <source>
        <dbReference type="Google" id="ProtNLM"/>
    </source>
</evidence>
<feature type="transmembrane region" description="Helical" evidence="2">
    <location>
        <begin position="1689"/>
        <end position="1710"/>
    </location>
</feature>
<dbReference type="InterPro" id="IPR011050">
    <property type="entry name" value="Pectin_lyase_fold/virulence"/>
</dbReference>
<keyword evidence="2" id="KW-1133">Transmembrane helix</keyword>
<sequence>MPNFWRQGCRSGVLLLSWCLSQGSLVSQRGASVDDQADRRTYTAYERSASAGLCGTEVLDVITTCSTNFSLYSGSTIANVTSSPALCCQYCQEKHPLSAYSGYWGSSSVEGFNVASWCSCYQYCNVTRCVSTDCVGDKGGNTLTQALPKRPPPPPLPPIELVPECGVEFLDSDTTCSESDRYDGGYAEEGINNTPDLCCQWCRSKSPKISHGDWWYINGGKPWCNCYAACDTTRCVSKKCWGADGGNVTTLRLPMYSPPCPPNLPAPCPPNLPARSLLSNDLSPRPPPPPPAPNLQTNGSVAVINDAAYAEALIVEAIALESITTVWLYASVTLASGALPEVVGSLSVLGLCDEAGGGGETRCELDGASHTRLFTVDGTLQLEHLVMTHGSASDGGALRLAPGSTAVLRDCVVRECLATARGGFAFLSADSSLVLHNCRLLRNSANLGGAIYMEPGAATLVNQSSVHMNVGSTLGGGVYMEGTRTSKTQLQVWGGSSFLGNSAELRGGAVYATFASVMMLEGSSATNNTAGASGGAFCDHQLTDFVFGSGVTLTGNAAGATGGAVYLHQGSSITVGPNVILQANRALENGAAIWAFNATVTVTSSLLRGNYAGGAGGAVSAESETTEVIMHGALVESNAAESASGGGVHGIGPISLNSTSMVGNTAGAAGGGCYGASTVHLRASQVHSNSAHQGAGIAVGAGAEVVFDMMTVVDSNSAEGAGGGCHAEVGASVVVTGESIISGNSAGDTGGGLNVGSNVQILVTNRSQVLLNRAQNAGGGIAAGSDGTVLVMDARSQVLQNSGTHGGGLICYEALLDGCRISENTGRLHGGGVFVKSAAAMLNTVIEANTATGNGAGIQLQNYAMCQLGSHTVVSGNVAQGNGGGVGGGSRLGVTVSSGTQIVSNEAGSGGGIFVGGASTCSMRESSVVSNTALHGGGFYVSHNGVLNLVNGTLVEDNTASGDGGGIYIEGGGTFALTNASVVNNNFCSGLGGGLFIGAKASALVSSGSQVAYNGAIKEGGGLFLGRGASWDSPTQLVVNAAMVSYNRVWRFSGGGICAEDFGIVTLEGANVTSNRAKYEGGGIMSYSAAINVFGCTVIQANTAENGGGMGTNPRNTWSIPPSMGSTHEEQEGAFVQECLQSSAWQDMVTGDGCPEGIFIARNVAEQDGAAVEISEGSVVLREACVAGNKGTSIVFARGSLVDMQHTGLVNNSGCGLRLANRAAVTVAHCTFAGQESALGGGGLQLDSGSSGALRACHFQRNVAAQQGGAVHSSGELNVTASVFEGNTGAEGGGAVFLVLHQRPTHFLECNFTSNAAWAEGERAVNGAVFLLTEAAGADTNGSQGVRIADLVTLTSLRYDANSAAGGGSVGFWKPLNLTSAREHPACEACVVASSNVAAYGNAQGWATQAVSLQVDPVQAEISGGHAVTSSIIVRVVDIHGDVVTSDSSSVVQISFEDSRNRCGQTQGAHSVVVARGEANFATEAGIVIGGEAGTDCHAHFTVDLKGSGTAYNTTVLPLRACVPGETVMSLTLDNIVAEVCEACPSESISFKNESECIVCKEHLEADVQDGVRCLGMDHFVICQGYYVAPNAQYCGDDALCFLKRVVACEVEDACTTSDASGECAADDHHEGRSGAGAAGVGVLQLCGEGYGSGVVNCASGIPIGCSEGYFPALTADSCNLCPSREDTAALTLSMASLMGMAALMLLMFFGRFLKQLATRAVSSTLSGEGLKDSIQVLKARQALSLMLGYFQVISQLQNVFQAELVPAALTRFLRATDVVNLDAGLTLNFVCFSHHFLGAKSSFWFDFWQAVATPSLIALLFLVLYPVMLTTCGSGTEAATRCIRATIASLALFVMMFVHPSVSTVVFQVFNCEKFYFDDEGMGEQYWLELDYSIECFTGTWYVAVVFALIAIATFVFGFPLGIFLVLRHLRSYVKVSMARVAAERHLDLMQDRRWILILDADQTLLDTRGSLCVDPSADAVSRRQREISEDVALHVEVYVRKDTFAELADSPGAEAAREGMGAGDMHGAVQGGSAAGRSVRMARVEICPLGGHGAVIGGPRALWEMHEKDDMGDAGIVTKAAVTRMDEDNAARVLGQFVAPFEDEFYYWQCYEIMRRLAMTGFVLLVKLTFGSEHIAIIYALIVSVIAIALHQRYSPFKSDALDELQLTILFNQFSLQVAVTAMEMSSRSDEGGILGVVLLVLQCLFLTYAMTLIGPAFRPVMLHFFSKLPPEKVKAIKRVKNRLFICGSSASKASGNVDDAPIATATVTAVPHFEMSAFAFESFENPLSNNQSDSVEGVPCQLFEADPSHDDGNQVIEAPHMHIGSADTGSTPNRSPMSKGEESSATVPDEPGALSTSTMHDIENTY</sequence>
<evidence type="ECO:0000256" key="1">
    <source>
        <dbReference type="SAM" id="MobiDB-lite"/>
    </source>
</evidence>
<feature type="transmembrane region" description="Helical" evidence="2">
    <location>
        <begin position="2195"/>
        <end position="2220"/>
    </location>
</feature>
<dbReference type="SUPFAM" id="SSF51126">
    <property type="entry name" value="Pectin lyase-like"/>
    <property type="match status" value="4"/>
</dbReference>
<feature type="compositionally biased region" description="Polar residues" evidence="1">
    <location>
        <begin position="2330"/>
        <end position="2339"/>
    </location>
</feature>
<protein>
    <recommendedName>
        <fullName evidence="6">Right handed beta helix domain-containing protein</fullName>
    </recommendedName>
</protein>
<accession>A0AAE0BK53</accession>
<feature type="transmembrane region" description="Helical" evidence="2">
    <location>
        <begin position="2126"/>
        <end position="2152"/>
    </location>
</feature>
<dbReference type="Proteomes" id="UP001190700">
    <property type="component" value="Unassembled WGS sequence"/>
</dbReference>
<feature type="transmembrane region" description="Helical" evidence="2">
    <location>
        <begin position="1779"/>
        <end position="1798"/>
    </location>
</feature>
<dbReference type="PANTHER" id="PTHR11319">
    <property type="entry name" value="G PROTEIN-COUPLED RECEPTOR-RELATED"/>
    <property type="match status" value="1"/>
</dbReference>
<dbReference type="SMART" id="SM00710">
    <property type="entry name" value="PbH1"/>
    <property type="match status" value="12"/>
</dbReference>
<organism evidence="4 5">
    <name type="scientific">Cymbomonas tetramitiformis</name>
    <dbReference type="NCBI Taxonomy" id="36881"/>
    <lineage>
        <taxon>Eukaryota</taxon>
        <taxon>Viridiplantae</taxon>
        <taxon>Chlorophyta</taxon>
        <taxon>Pyramimonadophyceae</taxon>
        <taxon>Pyramimonadales</taxon>
        <taxon>Pyramimonadaceae</taxon>
        <taxon>Cymbomonas</taxon>
    </lineage>
</organism>
<gene>
    <name evidence="4" type="ORF">CYMTET_51978</name>
</gene>
<feature type="transmembrane region" description="Helical" evidence="2">
    <location>
        <begin position="1847"/>
        <end position="1871"/>
    </location>
</feature>
<feature type="transmembrane region" description="Helical" evidence="2">
    <location>
        <begin position="1804"/>
        <end position="1826"/>
    </location>
</feature>